<proteinExistence type="predicted"/>
<dbReference type="AlphaFoldDB" id="A0A2N5CZL0"/>
<dbReference type="SUPFAM" id="SSF47413">
    <property type="entry name" value="lambda repressor-like DNA-binding domains"/>
    <property type="match status" value="1"/>
</dbReference>
<dbReference type="RefSeq" id="WP_101711790.1">
    <property type="nucleotide sequence ID" value="NZ_CP026100.1"/>
</dbReference>
<gene>
    <name evidence="2" type="ORF">C1707_01860</name>
    <name evidence="3" type="ORF">CFHF_04310</name>
</gene>
<protein>
    <submittedName>
        <fullName evidence="3">Transcriptional regulator</fullName>
    </submittedName>
</protein>
<dbReference type="OrthoDB" id="7206663at2"/>
<dbReference type="CDD" id="cd00093">
    <property type="entry name" value="HTH_XRE"/>
    <property type="match status" value="1"/>
</dbReference>
<dbReference type="KEGG" id="cfh:C1707_01860"/>
<dbReference type="Proteomes" id="UP000281192">
    <property type="component" value="Chromosome"/>
</dbReference>
<dbReference type="InterPro" id="IPR010982">
    <property type="entry name" value="Lambda_DNA-bd_dom_sf"/>
</dbReference>
<dbReference type="InterPro" id="IPR001387">
    <property type="entry name" value="Cro/C1-type_HTH"/>
</dbReference>
<dbReference type="PROSITE" id="PS50943">
    <property type="entry name" value="HTH_CROC1"/>
    <property type="match status" value="1"/>
</dbReference>
<dbReference type="GO" id="GO:0003677">
    <property type="term" value="F:DNA binding"/>
    <property type="evidence" value="ECO:0007669"/>
    <property type="project" value="InterPro"/>
</dbReference>
<dbReference type="Gene3D" id="1.10.260.40">
    <property type="entry name" value="lambda repressor-like DNA-binding domains"/>
    <property type="match status" value="1"/>
</dbReference>
<name>A0A2N5CZL0_9CAUL</name>
<reference evidence="3 4" key="1">
    <citation type="submission" date="2017-12" db="EMBL/GenBank/DDBJ databases">
        <title>The genome sequence of Caulobacter flavus CGMCC1 15093.</title>
        <authorList>
            <person name="Gao J."/>
            <person name="Mao X."/>
            <person name="Sun J."/>
        </authorList>
    </citation>
    <scope>NUCLEOTIDE SEQUENCE [LARGE SCALE GENOMIC DNA]</scope>
    <source>
        <strain evidence="3 4">CGMCC1 15093</strain>
    </source>
</reference>
<dbReference type="EMBL" id="CP026100">
    <property type="protein sequence ID" value="AYV45088.1"/>
    <property type="molecule type" value="Genomic_DNA"/>
</dbReference>
<evidence type="ECO:0000313" key="2">
    <source>
        <dbReference type="EMBL" id="AYV45088.1"/>
    </source>
</evidence>
<dbReference type="SMART" id="SM00530">
    <property type="entry name" value="HTH_XRE"/>
    <property type="match status" value="1"/>
</dbReference>
<evidence type="ECO:0000259" key="1">
    <source>
        <dbReference type="PROSITE" id="PS50943"/>
    </source>
</evidence>
<dbReference type="Proteomes" id="UP000234483">
    <property type="component" value="Unassembled WGS sequence"/>
</dbReference>
<accession>A0A2N5CZL0</accession>
<reference evidence="2 5" key="2">
    <citation type="submission" date="2018-01" db="EMBL/GenBank/DDBJ databases">
        <title>Complete genome sequence of Caulobacter flavus RHGG3.</title>
        <authorList>
            <person name="Yang E."/>
        </authorList>
    </citation>
    <scope>NUCLEOTIDE SEQUENCE [LARGE SCALE GENOMIC DNA]</scope>
    <source>
        <strain evidence="2 5">RHGG3</strain>
    </source>
</reference>
<sequence length="76" mass="8401">MITPMQIKLARTALGLGVRELATIAEIAPSTIHRFETDKGSMHSRTLDRVQQVLEERGVIFISADENAGPGIRTRK</sequence>
<feature type="domain" description="HTH cro/C1-type" evidence="1">
    <location>
        <begin position="7"/>
        <end position="61"/>
    </location>
</feature>
<dbReference type="EMBL" id="PJRQ01000008">
    <property type="protein sequence ID" value="PLR19231.1"/>
    <property type="molecule type" value="Genomic_DNA"/>
</dbReference>
<evidence type="ECO:0000313" key="5">
    <source>
        <dbReference type="Proteomes" id="UP000281192"/>
    </source>
</evidence>
<organism evidence="3 4">
    <name type="scientific">Caulobacter flavus</name>
    <dbReference type="NCBI Taxonomy" id="1679497"/>
    <lineage>
        <taxon>Bacteria</taxon>
        <taxon>Pseudomonadati</taxon>
        <taxon>Pseudomonadota</taxon>
        <taxon>Alphaproteobacteria</taxon>
        <taxon>Caulobacterales</taxon>
        <taxon>Caulobacteraceae</taxon>
        <taxon>Caulobacter</taxon>
    </lineage>
</organism>
<evidence type="ECO:0000313" key="4">
    <source>
        <dbReference type="Proteomes" id="UP000234483"/>
    </source>
</evidence>
<evidence type="ECO:0000313" key="3">
    <source>
        <dbReference type="EMBL" id="PLR19231.1"/>
    </source>
</evidence>
<keyword evidence="5" id="KW-1185">Reference proteome</keyword>